<feature type="transmembrane region" description="Helical" evidence="1">
    <location>
        <begin position="71"/>
        <end position="87"/>
    </location>
</feature>
<feature type="transmembrane region" description="Helical" evidence="1">
    <location>
        <begin position="193"/>
        <end position="212"/>
    </location>
</feature>
<evidence type="ECO:0000313" key="3">
    <source>
        <dbReference type="Proteomes" id="UP000184010"/>
    </source>
</evidence>
<feature type="transmembrane region" description="Helical" evidence="1">
    <location>
        <begin position="120"/>
        <end position="137"/>
    </location>
</feature>
<dbReference type="AlphaFoldDB" id="A0A1M7T656"/>
<name>A0A1M7T656_9FIRM</name>
<organism evidence="2 3">
    <name type="scientific">Desulfitobacterium chlororespirans DSM 11544</name>
    <dbReference type="NCBI Taxonomy" id="1121395"/>
    <lineage>
        <taxon>Bacteria</taxon>
        <taxon>Bacillati</taxon>
        <taxon>Bacillota</taxon>
        <taxon>Clostridia</taxon>
        <taxon>Eubacteriales</taxon>
        <taxon>Desulfitobacteriaceae</taxon>
        <taxon>Desulfitobacterium</taxon>
    </lineage>
</organism>
<feature type="transmembrane region" description="Helical" evidence="1">
    <location>
        <begin position="93"/>
        <end position="113"/>
    </location>
</feature>
<dbReference type="InterPro" id="IPR007404">
    <property type="entry name" value="YdjM-like"/>
</dbReference>
<feature type="transmembrane region" description="Helical" evidence="1">
    <location>
        <begin position="149"/>
        <end position="172"/>
    </location>
</feature>
<keyword evidence="1" id="KW-1133">Transmembrane helix</keyword>
<gene>
    <name evidence="2" type="ORF">SAMN02745215_01637</name>
</gene>
<dbReference type="EMBL" id="FRDN01000005">
    <property type="protein sequence ID" value="SHN66231.1"/>
    <property type="molecule type" value="Genomic_DNA"/>
</dbReference>
<dbReference type="STRING" id="1121395.SAMN02745215_01637"/>
<sequence length="214" mass="22304">MMGKTHIAIGLLAATFVPTSGASGTVLHWPGFNSLFPFVVSLTAVVAGSLAPDIDQPGSKITQIAGPFGKNRIMAMLGGAMAIYLSGKTKGVIGSVELSTILILIGISLLIMAFIRHRGVTHSLIGVAIAGLMVSAVENTGGYQQYIGIPIVMPFLIGYTSHLLADFVAGGIPPLYPFVEKRIKPPISIETGSIFDGVIGVMAFLGAAFRMFGN</sequence>
<keyword evidence="1" id="KW-0812">Transmembrane</keyword>
<dbReference type="RefSeq" id="WP_072772127.1">
    <property type="nucleotide sequence ID" value="NZ_FRDN01000005.1"/>
</dbReference>
<dbReference type="Proteomes" id="UP000184010">
    <property type="component" value="Unassembled WGS sequence"/>
</dbReference>
<evidence type="ECO:0000256" key="1">
    <source>
        <dbReference type="SAM" id="Phobius"/>
    </source>
</evidence>
<evidence type="ECO:0000313" key="2">
    <source>
        <dbReference type="EMBL" id="SHN66231.1"/>
    </source>
</evidence>
<dbReference type="Pfam" id="PF04307">
    <property type="entry name" value="YdjM"/>
    <property type="match status" value="1"/>
</dbReference>
<dbReference type="GO" id="GO:0016787">
    <property type="term" value="F:hydrolase activity"/>
    <property type="evidence" value="ECO:0007669"/>
    <property type="project" value="UniProtKB-KW"/>
</dbReference>
<proteinExistence type="predicted"/>
<reference evidence="3" key="1">
    <citation type="submission" date="2016-12" db="EMBL/GenBank/DDBJ databases">
        <authorList>
            <person name="Varghese N."/>
            <person name="Submissions S."/>
        </authorList>
    </citation>
    <scope>NUCLEOTIDE SEQUENCE [LARGE SCALE GENOMIC DNA]</scope>
    <source>
        <strain evidence="3">DSM 11544</strain>
    </source>
</reference>
<dbReference type="PANTHER" id="PTHR35531">
    <property type="entry name" value="INNER MEMBRANE PROTEIN YBCI-RELATED"/>
    <property type="match status" value="1"/>
</dbReference>
<dbReference type="PANTHER" id="PTHR35531:SF1">
    <property type="entry name" value="INNER MEMBRANE PROTEIN YBCI-RELATED"/>
    <property type="match status" value="1"/>
</dbReference>
<keyword evidence="3" id="KW-1185">Reference proteome</keyword>
<protein>
    <submittedName>
        <fullName evidence="2">LexA-binding, inner membrane-associated putative hydrolase</fullName>
    </submittedName>
</protein>
<keyword evidence="1" id="KW-0472">Membrane</keyword>
<accession>A0A1M7T656</accession>
<keyword evidence="2" id="KW-0378">Hydrolase</keyword>